<reference evidence="1" key="1">
    <citation type="submission" date="2022-11" db="EMBL/GenBank/DDBJ databases">
        <title>Chromosomal genome sequence assembly and mating type (MAT) locus characterization of the leprose asexual lichenized fungus Lepraria neglecta (Nyl.) Erichsen.</title>
        <authorList>
            <person name="Allen J.L."/>
            <person name="Pfeffer B."/>
        </authorList>
    </citation>
    <scope>NUCLEOTIDE SEQUENCE</scope>
    <source>
        <strain evidence="1">Allen 5258</strain>
    </source>
</reference>
<evidence type="ECO:0008006" key="3">
    <source>
        <dbReference type="Google" id="ProtNLM"/>
    </source>
</evidence>
<dbReference type="EMBL" id="JASNWA010000008">
    <property type="protein sequence ID" value="KAK3171748.1"/>
    <property type="molecule type" value="Genomic_DNA"/>
</dbReference>
<organism evidence="1 2">
    <name type="scientific">Lepraria neglecta</name>
    <dbReference type="NCBI Taxonomy" id="209136"/>
    <lineage>
        <taxon>Eukaryota</taxon>
        <taxon>Fungi</taxon>
        <taxon>Dikarya</taxon>
        <taxon>Ascomycota</taxon>
        <taxon>Pezizomycotina</taxon>
        <taxon>Lecanoromycetes</taxon>
        <taxon>OSLEUM clade</taxon>
        <taxon>Lecanoromycetidae</taxon>
        <taxon>Lecanorales</taxon>
        <taxon>Lecanorineae</taxon>
        <taxon>Stereocaulaceae</taxon>
        <taxon>Lepraria</taxon>
    </lineage>
</organism>
<gene>
    <name evidence="1" type="ORF">OEA41_003832</name>
</gene>
<comment type="caution">
    <text evidence="1">The sequence shown here is derived from an EMBL/GenBank/DDBJ whole genome shotgun (WGS) entry which is preliminary data.</text>
</comment>
<name>A0AAE0DLT9_9LECA</name>
<dbReference type="PANTHER" id="PTHR38886">
    <property type="entry name" value="SESA DOMAIN-CONTAINING PROTEIN"/>
    <property type="match status" value="1"/>
</dbReference>
<sequence>MVAPAFGFSVGDFITGIEAAIDVIKACRETGGAVSQYGQTLAEFQAYLSTFRRLQDPQVATTAEIISIARDCEGRIQRFLKKVEKYQDSLTTIGTSTGGGLVHSVRKFPRKAQWAVRASKDIEKLRAGLGPPLSTIGRLLDSELRLSLSRISSQNLRAQELLESNAEAGDKHSSAIEKQLATNTDLISRLPFGSDIQSAIADIRTSVWHGRIDSLQFHQHTSAQIFDAQSQLHELQNSIQDKVKQGQQSSTSPVVVRTVVKLQERSRVIMVRMLVIEF</sequence>
<proteinExistence type="predicted"/>
<evidence type="ECO:0000313" key="1">
    <source>
        <dbReference type="EMBL" id="KAK3171748.1"/>
    </source>
</evidence>
<protein>
    <recommendedName>
        <fullName evidence="3">Fungal N-terminal domain-containing protein</fullName>
    </recommendedName>
</protein>
<evidence type="ECO:0000313" key="2">
    <source>
        <dbReference type="Proteomes" id="UP001276659"/>
    </source>
</evidence>
<keyword evidence="2" id="KW-1185">Reference proteome</keyword>
<dbReference type="PANTHER" id="PTHR38886:SF1">
    <property type="entry name" value="NACHT-NTPASE AND P-LOOP NTPASES N-TERMINAL DOMAIN-CONTAINING PROTEIN"/>
    <property type="match status" value="1"/>
</dbReference>
<dbReference type="Proteomes" id="UP001276659">
    <property type="component" value="Unassembled WGS sequence"/>
</dbReference>
<accession>A0AAE0DLT9</accession>
<dbReference type="AlphaFoldDB" id="A0AAE0DLT9"/>